<dbReference type="OrthoDB" id="7863227at2"/>
<accession>A0A4R3NU08</accession>
<reference evidence="2 3" key="1">
    <citation type="submission" date="2019-03" db="EMBL/GenBank/DDBJ databases">
        <title>Freshwater and sediment microbial communities from various areas in North America, analyzing microbe dynamics in response to fracking.</title>
        <authorList>
            <person name="Lamendella R."/>
        </authorList>
    </citation>
    <scope>NUCLEOTIDE SEQUENCE [LARGE SCALE GENOMIC DNA]</scope>
    <source>
        <strain evidence="2 3">175.2</strain>
    </source>
</reference>
<keyword evidence="1" id="KW-0732">Signal</keyword>
<proteinExistence type="predicted"/>
<dbReference type="EMBL" id="SMAR01000006">
    <property type="protein sequence ID" value="TCT41852.1"/>
    <property type="molecule type" value="Genomic_DNA"/>
</dbReference>
<name>A0A4R3NU08_9HYPH</name>
<organism evidence="2 3">
    <name type="scientific">Martelella mediterranea</name>
    <dbReference type="NCBI Taxonomy" id="293089"/>
    <lineage>
        <taxon>Bacteria</taxon>
        <taxon>Pseudomonadati</taxon>
        <taxon>Pseudomonadota</taxon>
        <taxon>Alphaproteobacteria</taxon>
        <taxon>Hyphomicrobiales</taxon>
        <taxon>Aurantimonadaceae</taxon>
        <taxon>Martelella</taxon>
    </lineage>
</organism>
<gene>
    <name evidence="2" type="ORF">EDC90_1006110</name>
</gene>
<dbReference type="AlphaFoldDB" id="A0A4R3NU08"/>
<comment type="caution">
    <text evidence="2">The sequence shown here is derived from an EMBL/GenBank/DDBJ whole genome shotgun (WGS) entry which is preliminary data.</text>
</comment>
<evidence type="ECO:0000313" key="3">
    <source>
        <dbReference type="Proteomes" id="UP000295097"/>
    </source>
</evidence>
<evidence type="ECO:0000256" key="1">
    <source>
        <dbReference type="SAM" id="SignalP"/>
    </source>
</evidence>
<dbReference type="RefSeq" id="WP_132309637.1">
    <property type="nucleotide sequence ID" value="NZ_SMAR01000006.1"/>
</dbReference>
<evidence type="ECO:0000313" key="2">
    <source>
        <dbReference type="EMBL" id="TCT41852.1"/>
    </source>
</evidence>
<feature type="chain" id="PRO_5020472364" evidence="1">
    <location>
        <begin position="22"/>
        <end position="310"/>
    </location>
</feature>
<protein>
    <submittedName>
        <fullName evidence="2">Uncharacterized protein</fullName>
    </submittedName>
</protein>
<dbReference type="Proteomes" id="UP000295097">
    <property type="component" value="Unassembled WGS sequence"/>
</dbReference>
<feature type="signal peptide" evidence="1">
    <location>
        <begin position="1"/>
        <end position="21"/>
    </location>
</feature>
<keyword evidence="3" id="KW-1185">Reference proteome</keyword>
<sequence length="310" mass="33505">MTYTRTAMQSLVALALSVSTAASEPLPCQGRYQAISGDVIMSSAGMVQIDPRKRNEGTVDLIYDGCNRIVVEGQGQRMPIVRSATSGWSGTLTGGGAKRIYRFNALTPRHIDSWMDAFGGGMMVQRGMKLTLVKATEHQPVDCIFDGDRHDFSRENSAARSFLAARGLTPPSTDFTLSDYFRASQLETDFIEETRNTSSLHLRFLLGSGNVILPATRAATRFREICGAEEGTLDPPRRMLDFTIIELKNPAGVEVFAQIVDIETGKILAKRRAEVPGSGDAALAAALQDGAAQLAEDGFTVGPLSDGKLR</sequence>